<reference evidence="10" key="1">
    <citation type="journal article" date="2016" name="Nat. Commun.">
        <title>The Gonium pectorale genome demonstrates co-option of cell cycle regulation during the evolution of multicellularity.</title>
        <authorList>
            <person name="Hanschen E.R."/>
            <person name="Marriage T.N."/>
            <person name="Ferris P.J."/>
            <person name="Hamaji T."/>
            <person name="Toyoda A."/>
            <person name="Fujiyama A."/>
            <person name="Neme R."/>
            <person name="Noguchi H."/>
            <person name="Minakuchi Y."/>
            <person name="Suzuki M."/>
            <person name="Kawai-Toyooka H."/>
            <person name="Smith D.R."/>
            <person name="Sparks H."/>
            <person name="Anderson J."/>
            <person name="Bakaric R."/>
            <person name="Luria V."/>
            <person name="Karger A."/>
            <person name="Kirschner M.W."/>
            <person name="Durand P.M."/>
            <person name="Michod R.E."/>
            <person name="Nozaki H."/>
            <person name="Olson B.J."/>
        </authorList>
    </citation>
    <scope>NUCLEOTIDE SEQUENCE [LARGE SCALE GENOMIC DNA]</scope>
    <source>
        <strain evidence="10">NIES-2863</strain>
    </source>
</reference>
<dbReference type="GO" id="GO:0000463">
    <property type="term" value="P:maturation of LSU-rRNA from tricistronic rRNA transcript (SSU-rRNA, 5.8S rRNA, LSU-rRNA)"/>
    <property type="evidence" value="ECO:0007669"/>
    <property type="project" value="TreeGrafter"/>
</dbReference>
<feature type="compositionally biased region" description="Basic and acidic residues" evidence="7">
    <location>
        <begin position="205"/>
        <end position="214"/>
    </location>
</feature>
<protein>
    <recommendedName>
        <fullName evidence="8">BOP1 N-terminal domain-containing protein</fullName>
    </recommendedName>
</protein>
<keyword evidence="4" id="KW-0853">WD repeat</keyword>
<dbReference type="Pfam" id="PF08145">
    <property type="entry name" value="BOP1NT"/>
    <property type="match status" value="1"/>
</dbReference>
<feature type="compositionally biased region" description="Acidic residues" evidence="7">
    <location>
        <begin position="18"/>
        <end position="76"/>
    </location>
</feature>
<dbReference type="GO" id="GO:0070545">
    <property type="term" value="C:PeBoW complex"/>
    <property type="evidence" value="ECO:0007669"/>
    <property type="project" value="TreeGrafter"/>
</dbReference>
<dbReference type="GO" id="GO:0030687">
    <property type="term" value="C:preribosome, large subunit precursor"/>
    <property type="evidence" value="ECO:0007669"/>
    <property type="project" value="TreeGrafter"/>
</dbReference>
<keyword evidence="3" id="KW-0698">rRNA processing</keyword>
<dbReference type="EMBL" id="LSYV01000037">
    <property type="protein sequence ID" value="KXZ47271.1"/>
    <property type="molecule type" value="Genomic_DNA"/>
</dbReference>
<evidence type="ECO:0000313" key="9">
    <source>
        <dbReference type="EMBL" id="KXZ47271.1"/>
    </source>
</evidence>
<evidence type="ECO:0000259" key="8">
    <source>
        <dbReference type="Pfam" id="PF08145"/>
    </source>
</evidence>
<dbReference type="PANTHER" id="PTHR17605:SF0">
    <property type="entry name" value="RIBOSOME BIOGENESIS PROTEIN BOP1"/>
    <property type="match status" value="1"/>
</dbReference>
<evidence type="ECO:0000256" key="1">
    <source>
        <dbReference type="ARBA" id="ARBA00004604"/>
    </source>
</evidence>
<evidence type="ECO:0000256" key="4">
    <source>
        <dbReference type="ARBA" id="ARBA00022574"/>
    </source>
</evidence>
<evidence type="ECO:0000256" key="7">
    <source>
        <dbReference type="SAM" id="MobiDB-lite"/>
    </source>
</evidence>
<feature type="compositionally biased region" description="Low complexity" evidence="7">
    <location>
        <begin position="126"/>
        <end position="139"/>
    </location>
</feature>
<evidence type="ECO:0000256" key="2">
    <source>
        <dbReference type="ARBA" id="ARBA00022517"/>
    </source>
</evidence>
<dbReference type="AlphaFoldDB" id="A0A150GBP5"/>
<dbReference type="Proteomes" id="UP000075714">
    <property type="component" value="Unassembled WGS sequence"/>
</dbReference>
<keyword evidence="10" id="KW-1185">Reference proteome</keyword>
<organism evidence="9 10">
    <name type="scientific">Gonium pectorale</name>
    <name type="common">Green alga</name>
    <dbReference type="NCBI Taxonomy" id="33097"/>
    <lineage>
        <taxon>Eukaryota</taxon>
        <taxon>Viridiplantae</taxon>
        <taxon>Chlorophyta</taxon>
        <taxon>core chlorophytes</taxon>
        <taxon>Chlorophyceae</taxon>
        <taxon>CS clade</taxon>
        <taxon>Chlamydomonadales</taxon>
        <taxon>Volvocaceae</taxon>
        <taxon>Gonium</taxon>
    </lineage>
</organism>
<evidence type="ECO:0000256" key="6">
    <source>
        <dbReference type="ARBA" id="ARBA00023242"/>
    </source>
</evidence>
<comment type="caution">
    <text evidence="9">The sequence shown here is derived from an EMBL/GenBank/DDBJ whole genome shotgun (WGS) entry which is preliminary data.</text>
</comment>
<evidence type="ECO:0000256" key="5">
    <source>
        <dbReference type="ARBA" id="ARBA00022737"/>
    </source>
</evidence>
<feature type="region of interest" description="Disordered" evidence="7">
    <location>
        <begin position="1"/>
        <end position="175"/>
    </location>
</feature>
<sequence>MAKRNSKREPVKVVDPPSESDEDELAGLDLDGDVSSEDGEADAVDSDDGAGEADSEEEDAGTASDAGEDDDIEEAMLDLMAAQAERAQRRAAAKSAAARAEAEDEEEAGPEPTSRTRGKSNMVPPAAGAAGTAEAQAAEAGGGGEDDDGEQRPVDPGSDSSEDERPNRNTIGAVPLEWYKDEDHIGYDVDGRRIGKAARADKLQQLLDRNDSKKRPPAPRPCGGWLAAADPDAGWRPSAGEATPPPPGRCERRFLSGAPC</sequence>
<feature type="domain" description="BOP1 N-terminal" evidence="8">
    <location>
        <begin position="179"/>
        <end position="214"/>
    </location>
</feature>
<dbReference type="STRING" id="33097.A0A150GBP5"/>
<dbReference type="InterPro" id="IPR012953">
    <property type="entry name" value="BOP1_N_dom"/>
</dbReference>
<name>A0A150GBP5_GONPE</name>
<evidence type="ECO:0000256" key="3">
    <source>
        <dbReference type="ARBA" id="ARBA00022552"/>
    </source>
</evidence>
<dbReference type="InterPro" id="IPR028598">
    <property type="entry name" value="BOP1/Erb1"/>
</dbReference>
<accession>A0A150GBP5</accession>
<dbReference type="GO" id="GO:0043021">
    <property type="term" value="F:ribonucleoprotein complex binding"/>
    <property type="evidence" value="ECO:0007669"/>
    <property type="project" value="TreeGrafter"/>
</dbReference>
<keyword evidence="2" id="KW-0690">Ribosome biogenesis</keyword>
<proteinExistence type="predicted"/>
<evidence type="ECO:0000313" key="10">
    <source>
        <dbReference type="Proteomes" id="UP000075714"/>
    </source>
</evidence>
<keyword evidence="6" id="KW-0539">Nucleus</keyword>
<comment type="subcellular location">
    <subcellularLocation>
        <location evidence="1">Nucleus</location>
        <location evidence="1">Nucleolus</location>
    </subcellularLocation>
</comment>
<dbReference type="PANTHER" id="PTHR17605">
    <property type="entry name" value="RIBOSOME BIOGENESIS PROTEIN BOP1 BLOCK OF PROLIFERATION 1 PROTEIN"/>
    <property type="match status" value="1"/>
</dbReference>
<keyword evidence="5" id="KW-0677">Repeat</keyword>
<gene>
    <name evidence="9" type="ORF">GPECTOR_36g123</name>
</gene>
<dbReference type="OrthoDB" id="5571054at2759"/>
<feature type="region of interest" description="Disordered" evidence="7">
    <location>
        <begin position="205"/>
        <end position="260"/>
    </location>
</feature>